<feature type="transmembrane region" description="Helical" evidence="5">
    <location>
        <begin position="247"/>
        <end position="268"/>
    </location>
</feature>
<dbReference type="PANTHER" id="PTHR43047">
    <property type="entry name" value="TWO-COMPONENT HISTIDINE PROTEIN KINASE"/>
    <property type="match status" value="1"/>
</dbReference>
<dbReference type="InterPro" id="IPR004358">
    <property type="entry name" value="Sig_transdc_His_kin-like_C"/>
</dbReference>
<dbReference type="Proteomes" id="UP000078486">
    <property type="component" value="Unassembled WGS sequence"/>
</dbReference>
<sequence>MIAGSVGSYLAYLPLVRSPLTQIVPGVSGVTAAILAPNSGHSPRTVDDAVALDHAGVFVPMPPSESASVLNRRPREECWYRLIFQNTGIEQHRIILDLIWRFYDYAALYTPQADGGWIETLCGSSVSSQDPRVTRRWVAFELSLPADQPLTVYLHVRDYQRLPAQFFYWPDSTAFMAWERFVFIQHFLFFGLWSGIMVHALFHYAMGRQRFQLYYVGFLFFLGSLEFFGSGLYQLVMSWPERFPIEIIIGIIGAAGLFFLCQFARHYLDAAHEIPRVDRLLRYLCLIPVCVLIEVFLCLWPRAAHFSLQSVMLTVTVFFILMMGISVMRWKAGCHRSGFLLLSFLPYTLTLLLWVFIGPDTVVRDDEVRFAMQIGLALQLVLLTLATAWQHRLLLARNLQLQTNYSARLEKEVDERTRQLTSLSEDLSLMVNDRNRLLSLIGHDLRGPAGSLQALTRILADNPGRFSMRELADLADEIAHACTLQIELLNNLLVWGCAGSAVGSGKGGLPEMADIRTEIVEVCRLLGWTARVKRIEMINDVPASLRAMIAPPHLQVILRNLVVNAIKFTPSGGRIVVSAEAKKTGHIEICVTDSGVGIPPARLAQLLKGPVKSMPGTNEEKGVGFGLSLCRDLAHAARGKLAIQSKEGEGTTVILTVSAAAGTAKTSLDLRDHITALPASPECRLSVDSEPVHAARDA</sequence>
<feature type="transmembrane region" description="Helical" evidence="5">
    <location>
        <begin position="181"/>
        <end position="202"/>
    </location>
</feature>
<evidence type="ECO:0000256" key="1">
    <source>
        <dbReference type="ARBA" id="ARBA00000085"/>
    </source>
</evidence>
<dbReference type="Gene3D" id="2.60.40.2380">
    <property type="match status" value="1"/>
</dbReference>
<keyword evidence="5" id="KW-0812">Transmembrane</keyword>
<dbReference type="InterPro" id="IPR005467">
    <property type="entry name" value="His_kinase_dom"/>
</dbReference>
<evidence type="ECO:0000256" key="3">
    <source>
        <dbReference type="ARBA" id="ARBA00022679"/>
    </source>
</evidence>
<dbReference type="InterPro" id="IPR011623">
    <property type="entry name" value="7TMR_DISM_rcpt_extracell_dom1"/>
</dbReference>
<evidence type="ECO:0000256" key="5">
    <source>
        <dbReference type="SAM" id="Phobius"/>
    </source>
</evidence>
<gene>
    <name evidence="7" type="ORF">AW736_05450</name>
</gene>
<name>A0A178IPQ3_9BACT</name>
<dbReference type="Gene3D" id="3.30.565.10">
    <property type="entry name" value="Histidine kinase-like ATPase, C-terminal domain"/>
    <property type="match status" value="1"/>
</dbReference>
<feature type="transmembrane region" description="Helical" evidence="5">
    <location>
        <begin position="306"/>
        <end position="327"/>
    </location>
</feature>
<dbReference type="Pfam" id="PF07695">
    <property type="entry name" value="7TMR-DISM_7TM"/>
    <property type="match status" value="1"/>
</dbReference>
<dbReference type="Pfam" id="PF02518">
    <property type="entry name" value="HATPase_c"/>
    <property type="match status" value="1"/>
</dbReference>
<evidence type="ECO:0000256" key="2">
    <source>
        <dbReference type="ARBA" id="ARBA00012438"/>
    </source>
</evidence>
<dbReference type="InterPro" id="IPR011622">
    <property type="entry name" value="7TMR_DISM_rcpt_extracell_dom2"/>
</dbReference>
<reference evidence="7 8" key="1">
    <citation type="submission" date="2016-01" db="EMBL/GenBank/DDBJ databases">
        <title>High potential of lignocellulose degradation of a new Verrucomicrobia species.</title>
        <authorList>
            <person name="Wang Y."/>
            <person name="Shi Y."/>
            <person name="Qiu Z."/>
            <person name="Liu S."/>
            <person name="Yang H."/>
        </authorList>
    </citation>
    <scope>NUCLEOTIDE SEQUENCE [LARGE SCALE GENOMIC DNA]</scope>
    <source>
        <strain evidence="7 8">TSB47</strain>
    </source>
</reference>
<evidence type="ECO:0000256" key="4">
    <source>
        <dbReference type="ARBA" id="ARBA00022777"/>
    </source>
</evidence>
<dbReference type="InterPro" id="IPR036097">
    <property type="entry name" value="HisK_dim/P_sf"/>
</dbReference>
<evidence type="ECO:0000259" key="6">
    <source>
        <dbReference type="PROSITE" id="PS50109"/>
    </source>
</evidence>
<comment type="caution">
    <text evidence="7">The sequence shown here is derived from an EMBL/GenBank/DDBJ whole genome shotgun (WGS) entry which is preliminary data.</text>
</comment>
<feature type="transmembrane region" description="Helical" evidence="5">
    <location>
        <begin position="214"/>
        <end position="235"/>
    </location>
</feature>
<dbReference type="PANTHER" id="PTHR43047:SF72">
    <property type="entry name" value="OSMOSENSING HISTIDINE PROTEIN KINASE SLN1"/>
    <property type="match status" value="1"/>
</dbReference>
<organism evidence="7 8">
    <name type="scientific">Termitidicoccus mucosus</name>
    <dbReference type="NCBI Taxonomy" id="1184151"/>
    <lineage>
        <taxon>Bacteria</taxon>
        <taxon>Pseudomonadati</taxon>
        <taxon>Verrucomicrobiota</taxon>
        <taxon>Opitutia</taxon>
        <taxon>Opitutales</taxon>
        <taxon>Opitutaceae</taxon>
        <taxon>Termitidicoccus</taxon>
    </lineage>
</organism>
<dbReference type="InterPro" id="IPR036890">
    <property type="entry name" value="HATPase_C_sf"/>
</dbReference>
<dbReference type="Pfam" id="PF07696">
    <property type="entry name" value="7TMR-DISMED2"/>
    <property type="match status" value="1"/>
</dbReference>
<evidence type="ECO:0000313" key="7">
    <source>
        <dbReference type="EMBL" id="OAM91076.1"/>
    </source>
</evidence>
<accession>A0A178IPQ3</accession>
<dbReference type="GO" id="GO:0000155">
    <property type="term" value="F:phosphorelay sensor kinase activity"/>
    <property type="evidence" value="ECO:0007669"/>
    <property type="project" value="InterPro"/>
</dbReference>
<dbReference type="SMART" id="SM00387">
    <property type="entry name" value="HATPase_c"/>
    <property type="match status" value="1"/>
</dbReference>
<dbReference type="PRINTS" id="PR00344">
    <property type="entry name" value="BCTRLSENSOR"/>
</dbReference>
<dbReference type="AlphaFoldDB" id="A0A178IPQ3"/>
<keyword evidence="3" id="KW-0808">Transferase</keyword>
<feature type="transmembrane region" description="Helical" evidence="5">
    <location>
        <begin position="339"/>
        <end position="358"/>
    </location>
</feature>
<keyword evidence="8" id="KW-1185">Reference proteome</keyword>
<dbReference type="SUPFAM" id="SSF55874">
    <property type="entry name" value="ATPase domain of HSP90 chaperone/DNA topoisomerase II/histidine kinase"/>
    <property type="match status" value="1"/>
</dbReference>
<proteinExistence type="predicted"/>
<dbReference type="SUPFAM" id="SSF47384">
    <property type="entry name" value="Homodimeric domain of signal transducing histidine kinase"/>
    <property type="match status" value="1"/>
</dbReference>
<dbReference type="STRING" id="1184151.AW736_05450"/>
<keyword evidence="4" id="KW-0418">Kinase</keyword>
<keyword evidence="5" id="KW-0472">Membrane</keyword>
<dbReference type="GO" id="GO:0005886">
    <property type="term" value="C:plasma membrane"/>
    <property type="evidence" value="ECO:0007669"/>
    <property type="project" value="TreeGrafter"/>
</dbReference>
<keyword evidence="5" id="KW-1133">Transmembrane helix</keyword>
<feature type="domain" description="Histidine kinase" evidence="6">
    <location>
        <begin position="440"/>
        <end position="661"/>
    </location>
</feature>
<evidence type="ECO:0000313" key="8">
    <source>
        <dbReference type="Proteomes" id="UP000078486"/>
    </source>
</evidence>
<dbReference type="PROSITE" id="PS50109">
    <property type="entry name" value="HIS_KIN"/>
    <property type="match status" value="1"/>
</dbReference>
<feature type="transmembrane region" description="Helical" evidence="5">
    <location>
        <begin position="280"/>
        <end position="300"/>
    </location>
</feature>
<feature type="transmembrane region" description="Helical" evidence="5">
    <location>
        <begin position="370"/>
        <end position="389"/>
    </location>
</feature>
<dbReference type="Gene3D" id="1.10.287.130">
    <property type="match status" value="1"/>
</dbReference>
<comment type="catalytic activity">
    <reaction evidence="1">
        <text>ATP + protein L-histidine = ADP + protein N-phospho-L-histidine.</text>
        <dbReference type="EC" id="2.7.13.3"/>
    </reaction>
</comment>
<dbReference type="EC" id="2.7.13.3" evidence="2"/>
<dbReference type="InterPro" id="IPR003594">
    <property type="entry name" value="HATPase_dom"/>
</dbReference>
<dbReference type="GO" id="GO:0009927">
    <property type="term" value="F:histidine phosphotransfer kinase activity"/>
    <property type="evidence" value="ECO:0007669"/>
    <property type="project" value="TreeGrafter"/>
</dbReference>
<protein>
    <recommendedName>
        <fullName evidence="2">histidine kinase</fullName>
        <ecNumber evidence="2">2.7.13.3</ecNumber>
    </recommendedName>
</protein>
<dbReference type="EMBL" id="LRRQ01000042">
    <property type="protein sequence ID" value="OAM91076.1"/>
    <property type="molecule type" value="Genomic_DNA"/>
</dbReference>